<dbReference type="GO" id="GO:0032259">
    <property type="term" value="P:methylation"/>
    <property type="evidence" value="ECO:0007669"/>
    <property type="project" value="UniProtKB-KW"/>
</dbReference>
<organism evidence="2 3">
    <name type="scientific">Mycobacterium basiliense</name>
    <dbReference type="NCBI Taxonomy" id="2094119"/>
    <lineage>
        <taxon>Bacteria</taxon>
        <taxon>Bacillati</taxon>
        <taxon>Actinomycetota</taxon>
        <taxon>Actinomycetes</taxon>
        <taxon>Mycobacteriales</taxon>
        <taxon>Mycobacteriaceae</taxon>
        <taxon>Mycobacterium</taxon>
    </lineage>
</organism>
<name>A0A3S4C7U0_9MYCO</name>
<sequence length="198" mass="21363">MSIAVSPGLVDHPHRLKWNEKYARTDTTFASGSAVAQILSHLPPDGAALELAGGRSGTALALAELGRNVTVIDVSDTALRQLSEEAGRRGIAERLTLLHADLHQWAPDGANYAVVMCRFFWSATVFARACGAVRPGGILRWEAPALTDPPSTHVRAEWCLAPGEPASLLPDGFEVLQQFDRAQDGESVRSMFARRLPV</sequence>
<dbReference type="InterPro" id="IPR029063">
    <property type="entry name" value="SAM-dependent_MTases_sf"/>
</dbReference>
<protein>
    <submittedName>
        <fullName evidence="2">Methyltransferase domain protein</fullName>
    </submittedName>
</protein>
<proteinExistence type="predicted"/>
<dbReference type="EMBL" id="LR130759">
    <property type="protein sequence ID" value="VDM86567.1"/>
    <property type="molecule type" value="Genomic_DNA"/>
</dbReference>
<dbReference type="AlphaFoldDB" id="A0A3S4C7U0"/>
<keyword evidence="2" id="KW-0489">Methyltransferase</keyword>
<dbReference type="CDD" id="cd02440">
    <property type="entry name" value="AdoMet_MTases"/>
    <property type="match status" value="1"/>
</dbReference>
<dbReference type="Gene3D" id="3.40.50.150">
    <property type="entry name" value="Vaccinia Virus protein VP39"/>
    <property type="match status" value="1"/>
</dbReference>
<dbReference type="Pfam" id="PF13649">
    <property type="entry name" value="Methyltransf_25"/>
    <property type="match status" value="1"/>
</dbReference>
<evidence type="ECO:0000313" key="2">
    <source>
        <dbReference type="EMBL" id="VDM86567.1"/>
    </source>
</evidence>
<dbReference type="Proteomes" id="UP000269998">
    <property type="component" value="Chromosome"/>
</dbReference>
<evidence type="ECO:0000259" key="1">
    <source>
        <dbReference type="Pfam" id="PF13649"/>
    </source>
</evidence>
<dbReference type="InterPro" id="IPR041698">
    <property type="entry name" value="Methyltransf_25"/>
</dbReference>
<gene>
    <name evidence="2" type="ORF">MB901379_00086</name>
</gene>
<dbReference type="OrthoDB" id="9786503at2"/>
<feature type="domain" description="Methyltransferase" evidence="1">
    <location>
        <begin position="49"/>
        <end position="137"/>
    </location>
</feature>
<dbReference type="RefSeq" id="WP_158014807.1">
    <property type="nucleotide sequence ID" value="NZ_CBCSKE010000019.1"/>
</dbReference>
<keyword evidence="3" id="KW-1185">Reference proteome</keyword>
<keyword evidence="2" id="KW-0808">Transferase</keyword>
<dbReference type="KEGG" id="mbai:MB901379_00086"/>
<accession>A0A3S4C7U0</accession>
<evidence type="ECO:0000313" key="3">
    <source>
        <dbReference type="Proteomes" id="UP000269998"/>
    </source>
</evidence>
<dbReference type="SUPFAM" id="SSF53335">
    <property type="entry name" value="S-adenosyl-L-methionine-dependent methyltransferases"/>
    <property type="match status" value="1"/>
</dbReference>
<reference evidence="3" key="1">
    <citation type="submission" date="2018-02" db="EMBL/GenBank/DDBJ databases">
        <authorList>
            <person name="Seth-Smith MB H."/>
            <person name="Seth-Smith H."/>
        </authorList>
    </citation>
    <scope>NUCLEOTIDE SEQUENCE [LARGE SCALE GENOMIC DNA]</scope>
</reference>
<dbReference type="GO" id="GO:0008168">
    <property type="term" value="F:methyltransferase activity"/>
    <property type="evidence" value="ECO:0007669"/>
    <property type="project" value="UniProtKB-KW"/>
</dbReference>